<keyword evidence="2" id="KW-1185">Reference proteome</keyword>
<proteinExistence type="predicted"/>
<organism evidence="1 2">
    <name type="scientific">Amycolatopsis ultiminotia</name>
    <dbReference type="NCBI Taxonomy" id="543629"/>
    <lineage>
        <taxon>Bacteria</taxon>
        <taxon>Bacillati</taxon>
        <taxon>Actinomycetota</taxon>
        <taxon>Actinomycetes</taxon>
        <taxon>Pseudonocardiales</taxon>
        <taxon>Pseudonocardiaceae</taxon>
        <taxon>Amycolatopsis</taxon>
    </lineage>
</organism>
<gene>
    <name evidence="1" type="ORF">GCM10022222_51260</name>
</gene>
<sequence>MDIPLGFGQVGRPPVLVLVSGYSRVITAVMLPSRRAEDVLAGHWRLLSGWGRVPKALVWDNEAAVGAWRGGKPQLTEAMAGFVAVSVSR</sequence>
<dbReference type="Proteomes" id="UP001500689">
    <property type="component" value="Unassembled WGS sequence"/>
</dbReference>
<protein>
    <recommendedName>
        <fullName evidence="3">Integrase core domain-containing protein</fullName>
    </recommendedName>
</protein>
<evidence type="ECO:0000313" key="1">
    <source>
        <dbReference type="EMBL" id="GAA3561246.1"/>
    </source>
</evidence>
<dbReference type="EMBL" id="BAAAZN010000011">
    <property type="protein sequence ID" value="GAA3561246.1"/>
    <property type="molecule type" value="Genomic_DNA"/>
</dbReference>
<evidence type="ECO:0000313" key="2">
    <source>
        <dbReference type="Proteomes" id="UP001500689"/>
    </source>
</evidence>
<accession>A0ABP6X495</accession>
<evidence type="ECO:0008006" key="3">
    <source>
        <dbReference type="Google" id="ProtNLM"/>
    </source>
</evidence>
<comment type="caution">
    <text evidence="1">The sequence shown here is derived from an EMBL/GenBank/DDBJ whole genome shotgun (WGS) entry which is preliminary data.</text>
</comment>
<reference evidence="2" key="1">
    <citation type="journal article" date="2019" name="Int. J. Syst. Evol. Microbiol.">
        <title>The Global Catalogue of Microorganisms (GCM) 10K type strain sequencing project: providing services to taxonomists for standard genome sequencing and annotation.</title>
        <authorList>
            <consortium name="The Broad Institute Genomics Platform"/>
            <consortium name="The Broad Institute Genome Sequencing Center for Infectious Disease"/>
            <person name="Wu L."/>
            <person name="Ma J."/>
        </authorList>
    </citation>
    <scope>NUCLEOTIDE SEQUENCE [LARGE SCALE GENOMIC DNA]</scope>
    <source>
        <strain evidence="2">JCM 16898</strain>
    </source>
</reference>
<name>A0ABP6X495_9PSEU</name>
<dbReference type="InterPro" id="IPR012337">
    <property type="entry name" value="RNaseH-like_sf"/>
</dbReference>
<dbReference type="SUPFAM" id="SSF53098">
    <property type="entry name" value="Ribonuclease H-like"/>
    <property type="match status" value="1"/>
</dbReference>